<proteinExistence type="predicted"/>
<dbReference type="EnsemblPlants" id="AUR62028257-RA">
    <property type="protein sequence ID" value="AUR62028257-RA:cds"/>
    <property type="gene ID" value="AUR62028257"/>
</dbReference>
<dbReference type="AlphaFoldDB" id="A0A803MF39"/>
<keyword evidence="2" id="KW-1185">Reference proteome</keyword>
<organism evidence="1 2">
    <name type="scientific">Chenopodium quinoa</name>
    <name type="common">Quinoa</name>
    <dbReference type="NCBI Taxonomy" id="63459"/>
    <lineage>
        <taxon>Eukaryota</taxon>
        <taxon>Viridiplantae</taxon>
        <taxon>Streptophyta</taxon>
        <taxon>Embryophyta</taxon>
        <taxon>Tracheophyta</taxon>
        <taxon>Spermatophyta</taxon>
        <taxon>Magnoliopsida</taxon>
        <taxon>eudicotyledons</taxon>
        <taxon>Gunneridae</taxon>
        <taxon>Pentapetalae</taxon>
        <taxon>Caryophyllales</taxon>
        <taxon>Chenopodiaceae</taxon>
        <taxon>Chenopodioideae</taxon>
        <taxon>Atripliceae</taxon>
        <taxon>Chenopodium</taxon>
    </lineage>
</organism>
<dbReference type="Gramene" id="AUR62028257-RA">
    <property type="protein sequence ID" value="AUR62028257-RA:cds"/>
    <property type="gene ID" value="AUR62028257"/>
</dbReference>
<name>A0A803MF39_CHEQI</name>
<reference evidence="1" key="1">
    <citation type="journal article" date="2017" name="Nature">
        <title>The genome of Chenopodium quinoa.</title>
        <authorList>
            <person name="Jarvis D.E."/>
            <person name="Ho Y.S."/>
            <person name="Lightfoot D.J."/>
            <person name="Schmoeckel S.M."/>
            <person name="Li B."/>
            <person name="Borm T.J.A."/>
            <person name="Ohyanagi H."/>
            <person name="Mineta K."/>
            <person name="Michell C.T."/>
            <person name="Saber N."/>
            <person name="Kharbatia N.M."/>
            <person name="Rupper R.R."/>
            <person name="Sharp A.R."/>
            <person name="Dally N."/>
            <person name="Boughton B.A."/>
            <person name="Woo Y.H."/>
            <person name="Gao G."/>
            <person name="Schijlen E.G.W.M."/>
            <person name="Guo X."/>
            <person name="Momin A.A."/>
            <person name="Negrao S."/>
            <person name="Al-Babili S."/>
            <person name="Gehring C."/>
            <person name="Roessner U."/>
            <person name="Jung C."/>
            <person name="Murphy K."/>
            <person name="Arold S.T."/>
            <person name="Gojobori T."/>
            <person name="van der Linden C.G."/>
            <person name="van Loo E.N."/>
            <person name="Jellen E.N."/>
            <person name="Maughan P.J."/>
            <person name="Tester M."/>
        </authorList>
    </citation>
    <scope>NUCLEOTIDE SEQUENCE [LARGE SCALE GENOMIC DNA]</scope>
    <source>
        <strain evidence="1">cv. PI 614886</strain>
    </source>
</reference>
<sequence>MNTPLILPNYLTSSSPIFNFPNPKPNLSPKLPSLSFNFHLFRSLLLHQNPFLKMNRAINLNNSVNALEDEFCGDDLVVEASLTRILPPALTLEHGVAALKDALQEFKLISEFCLWSN</sequence>
<protein>
    <submittedName>
        <fullName evidence="1">Uncharacterized protein</fullName>
    </submittedName>
</protein>
<dbReference type="Proteomes" id="UP000596660">
    <property type="component" value="Unplaced"/>
</dbReference>
<reference evidence="1" key="2">
    <citation type="submission" date="2021-03" db="UniProtKB">
        <authorList>
            <consortium name="EnsemblPlants"/>
        </authorList>
    </citation>
    <scope>IDENTIFICATION</scope>
</reference>
<evidence type="ECO:0000313" key="1">
    <source>
        <dbReference type="EnsemblPlants" id="AUR62028257-RA:cds"/>
    </source>
</evidence>
<evidence type="ECO:0000313" key="2">
    <source>
        <dbReference type="Proteomes" id="UP000596660"/>
    </source>
</evidence>
<accession>A0A803MF39</accession>